<accession>A0AAN7X367</accession>
<dbReference type="Proteomes" id="UP001346869">
    <property type="component" value="Unassembled WGS sequence"/>
</dbReference>
<gene>
    <name evidence="2" type="ORF">PBY51_014918</name>
</gene>
<dbReference type="AlphaFoldDB" id="A0AAN7X367"/>
<organism evidence="2 3">
    <name type="scientific">Eleginops maclovinus</name>
    <name type="common">Patagonian blennie</name>
    <name type="synonym">Eleginus maclovinus</name>
    <dbReference type="NCBI Taxonomy" id="56733"/>
    <lineage>
        <taxon>Eukaryota</taxon>
        <taxon>Metazoa</taxon>
        <taxon>Chordata</taxon>
        <taxon>Craniata</taxon>
        <taxon>Vertebrata</taxon>
        <taxon>Euteleostomi</taxon>
        <taxon>Actinopterygii</taxon>
        <taxon>Neopterygii</taxon>
        <taxon>Teleostei</taxon>
        <taxon>Neoteleostei</taxon>
        <taxon>Acanthomorphata</taxon>
        <taxon>Eupercaria</taxon>
        <taxon>Perciformes</taxon>
        <taxon>Notothenioidei</taxon>
        <taxon>Eleginopidae</taxon>
        <taxon>Eleginops</taxon>
    </lineage>
</organism>
<comment type="caution">
    <text evidence="2">The sequence shown here is derived from an EMBL/GenBank/DDBJ whole genome shotgun (WGS) entry which is preliminary data.</text>
</comment>
<dbReference type="EMBL" id="JAUZQC010000019">
    <property type="protein sequence ID" value="KAK5853792.1"/>
    <property type="molecule type" value="Genomic_DNA"/>
</dbReference>
<reference evidence="2 3" key="1">
    <citation type="journal article" date="2023" name="Genes (Basel)">
        <title>Chromosome-Level Genome Assembly and Circadian Gene Repertoire of the Patagonia Blennie Eleginops maclovinus-The Closest Ancestral Proxy of Antarctic Cryonotothenioids.</title>
        <authorList>
            <person name="Cheng C.C."/>
            <person name="Rivera-Colon A.G."/>
            <person name="Minhas B.F."/>
            <person name="Wilson L."/>
            <person name="Rayamajhi N."/>
            <person name="Vargas-Chacoff L."/>
            <person name="Catchen J.M."/>
        </authorList>
    </citation>
    <scope>NUCLEOTIDE SEQUENCE [LARGE SCALE GENOMIC DNA]</scope>
    <source>
        <strain evidence="2">JMC-PN-2008</strain>
    </source>
</reference>
<protein>
    <submittedName>
        <fullName evidence="2">Uncharacterized protein</fullName>
    </submittedName>
</protein>
<keyword evidence="3" id="KW-1185">Reference proteome</keyword>
<feature type="region of interest" description="Disordered" evidence="1">
    <location>
        <begin position="70"/>
        <end position="91"/>
    </location>
</feature>
<evidence type="ECO:0000313" key="2">
    <source>
        <dbReference type="EMBL" id="KAK5853792.1"/>
    </source>
</evidence>
<proteinExistence type="predicted"/>
<evidence type="ECO:0000256" key="1">
    <source>
        <dbReference type="SAM" id="MobiDB-lite"/>
    </source>
</evidence>
<sequence>MVQVTRGLWVCRRYMFILEESDSEHQCDGPDFRDRRHHVRALYTTIEATNEGSPPPNMLVTHTHLIQHHLQRGPTTLQQPGPSPASRERGE</sequence>
<evidence type="ECO:0000313" key="3">
    <source>
        <dbReference type="Proteomes" id="UP001346869"/>
    </source>
</evidence>
<name>A0AAN7X367_ELEMC</name>
<reference evidence="2 3" key="2">
    <citation type="journal article" date="2023" name="Mol. Biol. Evol.">
        <title>Genomics of Secondarily Temperate Adaptation in the Only Non-Antarctic Icefish.</title>
        <authorList>
            <person name="Rivera-Colon A.G."/>
            <person name="Rayamajhi N."/>
            <person name="Minhas B.F."/>
            <person name="Madrigal G."/>
            <person name="Bilyk K.T."/>
            <person name="Yoon V."/>
            <person name="Hune M."/>
            <person name="Gregory S."/>
            <person name="Cheng C.H.C."/>
            <person name="Catchen J.M."/>
        </authorList>
    </citation>
    <scope>NUCLEOTIDE SEQUENCE [LARGE SCALE GENOMIC DNA]</scope>
    <source>
        <strain evidence="2">JMC-PN-2008</strain>
    </source>
</reference>